<organism evidence="1 2">
    <name type="scientific">Shewanella piezotolerans (strain WP3 / JCM 13877)</name>
    <dbReference type="NCBI Taxonomy" id="225849"/>
    <lineage>
        <taxon>Bacteria</taxon>
        <taxon>Pseudomonadati</taxon>
        <taxon>Pseudomonadota</taxon>
        <taxon>Gammaproteobacteria</taxon>
        <taxon>Alteromonadales</taxon>
        <taxon>Shewanellaceae</taxon>
        <taxon>Shewanella</taxon>
    </lineage>
</organism>
<dbReference type="Proteomes" id="UP000000753">
    <property type="component" value="Chromosome"/>
</dbReference>
<proteinExistence type="predicted"/>
<accession>B8CSD2</accession>
<protein>
    <submittedName>
        <fullName evidence="1">Uncharacterized protein</fullName>
    </submittedName>
</protein>
<reference evidence="1 2" key="1">
    <citation type="journal article" date="2008" name="PLoS ONE">
        <title>Environmental adaptation: genomic analysis of the piezotolerant and psychrotolerant deep-sea iron reducing bacterium Shewanella piezotolerans WP3.</title>
        <authorList>
            <person name="Wang F."/>
            <person name="Wang J."/>
            <person name="Jian H."/>
            <person name="Zhang B."/>
            <person name="Li S."/>
            <person name="Wang F."/>
            <person name="Zeng X."/>
            <person name="Gao L."/>
            <person name="Bartlett D.H."/>
            <person name="Yu J."/>
            <person name="Hu S."/>
            <person name="Xiao X."/>
        </authorList>
    </citation>
    <scope>NUCLEOTIDE SEQUENCE [LARGE SCALE GENOMIC DNA]</scope>
    <source>
        <strain evidence="2">WP3 / JCM 13877</strain>
    </source>
</reference>
<evidence type="ECO:0000313" key="2">
    <source>
        <dbReference type="Proteomes" id="UP000000753"/>
    </source>
</evidence>
<dbReference type="HOGENOM" id="CLU_3188960_0_0_6"/>
<dbReference type="AlphaFoldDB" id="B8CSD2"/>
<dbReference type="STRING" id="225849.swp_3740"/>
<sequence length="46" mass="5058">MQKISKTAFFGNIATNVNVSFLQSDEIPVLQTAKTKILSNELNLSC</sequence>
<evidence type="ECO:0000313" key="1">
    <source>
        <dbReference type="EMBL" id="ACJ30422.1"/>
    </source>
</evidence>
<dbReference type="EMBL" id="CP000472">
    <property type="protein sequence ID" value="ACJ30422.1"/>
    <property type="molecule type" value="Genomic_DNA"/>
</dbReference>
<dbReference type="KEGG" id="swp:swp_3740"/>
<gene>
    <name evidence="1" type="ordered locus">swp_3740</name>
</gene>
<keyword evidence="2" id="KW-1185">Reference proteome</keyword>
<name>B8CSD2_SHEPW</name>